<proteinExistence type="predicted"/>
<accession>A0A8J3YUB8</accession>
<dbReference type="SMART" id="SM00422">
    <property type="entry name" value="HTH_MERR"/>
    <property type="match status" value="1"/>
</dbReference>
<dbReference type="SUPFAM" id="SSF46955">
    <property type="entry name" value="Putative DNA-binding domain"/>
    <property type="match status" value="1"/>
</dbReference>
<dbReference type="PROSITE" id="PS50937">
    <property type="entry name" value="HTH_MERR_2"/>
    <property type="match status" value="1"/>
</dbReference>
<reference evidence="2" key="1">
    <citation type="submission" date="2021-01" db="EMBL/GenBank/DDBJ databases">
        <title>Whole genome shotgun sequence of Virgisporangium aliadipatigenens NBRC 105644.</title>
        <authorList>
            <person name="Komaki H."/>
            <person name="Tamura T."/>
        </authorList>
    </citation>
    <scope>NUCLEOTIDE SEQUENCE</scope>
    <source>
        <strain evidence="2">NBRC 105644</strain>
    </source>
</reference>
<dbReference type="Pfam" id="PF13411">
    <property type="entry name" value="MerR_1"/>
    <property type="match status" value="1"/>
</dbReference>
<dbReference type="EMBL" id="BOPF01000037">
    <property type="protein sequence ID" value="GIJ50628.1"/>
    <property type="molecule type" value="Genomic_DNA"/>
</dbReference>
<gene>
    <name evidence="2" type="ORF">Val02_75140</name>
</gene>
<protein>
    <recommendedName>
        <fullName evidence="1">HTH merR-type domain-containing protein</fullName>
    </recommendedName>
</protein>
<dbReference type="InterPro" id="IPR000551">
    <property type="entry name" value="MerR-type_HTH_dom"/>
</dbReference>
<dbReference type="InterPro" id="IPR009061">
    <property type="entry name" value="DNA-bd_dom_put_sf"/>
</dbReference>
<dbReference type="Gene3D" id="1.10.1660.10">
    <property type="match status" value="1"/>
</dbReference>
<organism evidence="2 3">
    <name type="scientific">Virgisporangium aliadipatigenens</name>
    <dbReference type="NCBI Taxonomy" id="741659"/>
    <lineage>
        <taxon>Bacteria</taxon>
        <taxon>Bacillati</taxon>
        <taxon>Actinomycetota</taxon>
        <taxon>Actinomycetes</taxon>
        <taxon>Micromonosporales</taxon>
        <taxon>Micromonosporaceae</taxon>
        <taxon>Virgisporangium</taxon>
    </lineage>
</organism>
<evidence type="ECO:0000313" key="2">
    <source>
        <dbReference type="EMBL" id="GIJ50628.1"/>
    </source>
</evidence>
<name>A0A8J3YUB8_9ACTN</name>
<comment type="caution">
    <text evidence="2">The sequence shown here is derived from an EMBL/GenBank/DDBJ whole genome shotgun (WGS) entry which is preliminary data.</text>
</comment>
<keyword evidence="3" id="KW-1185">Reference proteome</keyword>
<dbReference type="AlphaFoldDB" id="A0A8J3YUB8"/>
<dbReference type="GO" id="GO:0006355">
    <property type="term" value="P:regulation of DNA-templated transcription"/>
    <property type="evidence" value="ECO:0007669"/>
    <property type="project" value="InterPro"/>
</dbReference>
<sequence>MIPSARSDGGFRLYTEPDLARLEVIKRMKPFGFTLEEMPDLLQILDAATVEEDERGVQHDRLAVFHQAALARVDALPDQLHMAEGFAQLIQDQIDRRRR</sequence>
<evidence type="ECO:0000259" key="1">
    <source>
        <dbReference type="PROSITE" id="PS50937"/>
    </source>
</evidence>
<feature type="domain" description="HTH merR-type" evidence="1">
    <location>
        <begin position="1"/>
        <end position="44"/>
    </location>
</feature>
<dbReference type="RefSeq" id="WP_239153635.1">
    <property type="nucleotide sequence ID" value="NZ_BOPF01000037.1"/>
</dbReference>
<dbReference type="Proteomes" id="UP000619260">
    <property type="component" value="Unassembled WGS sequence"/>
</dbReference>
<evidence type="ECO:0000313" key="3">
    <source>
        <dbReference type="Proteomes" id="UP000619260"/>
    </source>
</evidence>
<dbReference type="GO" id="GO:0003677">
    <property type="term" value="F:DNA binding"/>
    <property type="evidence" value="ECO:0007669"/>
    <property type="project" value="InterPro"/>
</dbReference>